<dbReference type="STRING" id="317619.GCA_000332315_01641"/>
<feature type="region of interest" description="Disordered" evidence="1">
    <location>
        <begin position="203"/>
        <end position="244"/>
    </location>
</feature>
<reference evidence="2" key="1">
    <citation type="submission" date="2012-04" db="EMBL/GenBank/DDBJ databases">
        <authorList>
            <person name="Borisov I.G."/>
            <person name="Ivanikova N.V."/>
            <person name="Pinevich A.V."/>
        </authorList>
    </citation>
    <scope>NUCLEOTIDE SEQUENCE</scope>
    <source>
        <strain evidence="2">CALU 1027</strain>
    </source>
</reference>
<dbReference type="RefSeq" id="WP_017712146.1">
    <property type="nucleotide sequence ID" value="NZ_KB235936.1"/>
</dbReference>
<keyword evidence="3" id="KW-1185">Reference proteome</keyword>
<dbReference type="Gene3D" id="1.10.10.60">
    <property type="entry name" value="Homeodomain-like"/>
    <property type="match status" value="1"/>
</dbReference>
<name>A0A0M2PVF5_PROHO</name>
<feature type="compositionally biased region" description="Acidic residues" evidence="1">
    <location>
        <begin position="69"/>
        <end position="81"/>
    </location>
</feature>
<feature type="region of interest" description="Disordered" evidence="1">
    <location>
        <begin position="277"/>
        <end position="300"/>
    </location>
</feature>
<dbReference type="Pfam" id="PF13384">
    <property type="entry name" value="HTH_23"/>
    <property type="match status" value="1"/>
</dbReference>
<feature type="compositionally biased region" description="Low complexity" evidence="1">
    <location>
        <begin position="213"/>
        <end position="228"/>
    </location>
</feature>
<feature type="compositionally biased region" description="Acidic residues" evidence="1">
    <location>
        <begin position="283"/>
        <end position="299"/>
    </location>
</feature>
<organism evidence="2 3">
    <name type="scientific">Prochlorothrix hollandica PCC 9006 = CALU 1027</name>
    <dbReference type="NCBI Taxonomy" id="317619"/>
    <lineage>
        <taxon>Bacteria</taxon>
        <taxon>Bacillati</taxon>
        <taxon>Cyanobacteriota</taxon>
        <taxon>Cyanophyceae</taxon>
        <taxon>Prochlorotrichales</taxon>
        <taxon>Prochlorotrichaceae</taxon>
        <taxon>Prochlorothrix</taxon>
    </lineage>
</organism>
<feature type="compositionally biased region" description="Polar residues" evidence="1">
    <location>
        <begin position="126"/>
        <end position="145"/>
    </location>
</feature>
<sequence length="419" mass="45505">MAPSKLSEDDKHEILNLYRQTDETTSTLAQRFGVSVSTISRFLKNKLSATEYNQLMRKKRQYTSRSEAEIEAEIESEDQETDPSPASMADVAPQEPVTAAPSRAGGSSSTRSVPRRSSVLPPLKATETNATQTDTAEADQFTSDQADVDPVSGRRKRRRSSAPTSPSTPEPSLDSSPPVPRILPPIARSIPEAVPIILSAPVVTSFGSGGSGSSTPTVPAPTASTPTGLPLPSRPTLRSTAAPTQISLWSTPEDDSLELEEEEDQAMAEYLAALGEDGFGASSDEDDDDFDDEDLEESESPAPVFFVGGDRRSDHMLQVLPLAVANLPDIAYLVIDRTAELVTCPLHTFQELGSIPMEEADRRTLPLFDNHRVARRFSKANQRVIKFPNPGMLHKTLTYLEAKGITRLLVDGQVYSLEN</sequence>
<feature type="region of interest" description="Disordered" evidence="1">
    <location>
        <begin position="56"/>
        <end position="184"/>
    </location>
</feature>
<feature type="compositionally biased region" description="Low complexity" evidence="1">
    <location>
        <begin position="107"/>
        <end position="123"/>
    </location>
</feature>
<dbReference type="AlphaFoldDB" id="A0A0M2PVF5"/>
<dbReference type="Proteomes" id="UP000034681">
    <property type="component" value="Unassembled WGS sequence"/>
</dbReference>
<accession>A0A0M2PVF5</accession>
<dbReference type="EMBL" id="AJTX02000007">
    <property type="protein sequence ID" value="KKI98668.1"/>
    <property type="molecule type" value="Genomic_DNA"/>
</dbReference>
<dbReference type="eggNOG" id="COG2963">
    <property type="taxonomic scope" value="Bacteria"/>
</dbReference>
<proteinExistence type="predicted"/>
<protein>
    <submittedName>
        <fullName evidence="2">Uncharacterized protein</fullName>
    </submittedName>
</protein>
<comment type="caution">
    <text evidence="2">The sequence shown here is derived from an EMBL/GenBank/DDBJ whole genome shotgun (WGS) entry which is preliminary data.</text>
</comment>
<evidence type="ECO:0000256" key="1">
    <source>
        <dbReference type="SAM" id="MobiDB-lite"/>
    </source>
</evidence>
<evidence type="ECO:0000313" key="2">
    <source>
        <dbReference type="EMBL" id="KKI98668.1"/>
    </source>
</evidence>
<feature type="compositionally biased region" description="Low complexity" evidence="1">
    <location>
        <begin position="161"/>
        <end position="176"/>
    </location>
</feature>
<evidence type="ECO:0000313" key="3">
    <source>
        <dbReference type="Proteomes" id="UP000034681"/>
    </source>
</evidence>
<gene>
    <name evidence="2" type="ORF">PROH_17590</name>
</gene>